<proteinExistence type="predicted"/>
<dbReference type="InterPro" id="IPR058240">
    <property type="entry name" value="rSAM_sf"/>
</dbReference>
<feature type="domain" description="Radical SAM core" evidence="7">
    <location>
        <begin position="345"/>
        <end position="568"/>
    </location>
</feature>
<dbReference type="Gene3D" id="3.40.50.280">
    <property type="entry name" value="Cobalamin-binding domain"/>
    <property type="match status" value="1"/>
</dbReference>
<dbReference type="Gene3D" id="3.80.30.20">
    <property type="entry name" value="tm_1862 like domain"/>
    <property type="match status" value="1"/>
</dbReference>
<dbReference type="GO" id="GO:0003824">
    <property type="term" value="F:catalytic activity"/>
    <property type="evidence" value="ECO:0007669"/>
    <property type="project" value="InterPro"/>
</dbReference>
<dbReference type="InterPro" id="IPR006158">
    <property type="entry name" value="Cobalamin-bd"/>
</dbReference>
<dbReference type="SUPFAM" id="SSF102114">
    <property type="entry name" value="Radical SAM enzymes"/>
    <property type="match status" value="1"/>
</dbReference>
<protein>
    <submittedName>
        <fullName evidence="8">Radical SAM protein</fullName>
    </submittedName>
</protein>
<dbReference type="GO" id="GO:0031419">
    <property type="term" value="F:cobalamin binding"/>
    <property type="evidence" value="ECO:0007669"/>
    <property type="project" value="InterPro"/>
</dbReference>
<sequence>METTPTILLITPPLTQLNTPYPATAYLTGFLRGQGYNVAQADLGIELVLRMFSKAGLRKIFAAIEAGDYELSDNSFRILKLKREYLNTIEPVIRFLQNKDLTIAQQISFSRFLPEASRFDQVEDLEWAFGSMGITDRARYLATLYLEDLGDLIKETVCPYFAFSRYAEKLAMSATSFDPLEEELQLEPNLVDQFLLELLEEKLQQVQPTIVGFSIPFPGNLYGGLRLAQYIKQNYPTIKTAMGGGYPNTELRSLKEPRLFKYIDFVTLDDGEGPWLKLLEYLQGKREATNLQRTFMLQDGQVSYINNCTDPDVPHTEVGTPDYSGLPIKDYLSVIDVVNPMHRLWSDGRWNKLTVAHGCYWKRCSFCDITLDYIRRYDVAPATLLVDRIEQIIAQTGQTGFHFVDEAAPPAPLRDMAIELLRRGVKISWWGNIRFEKTFTPDLCRLLAESGCIAVSGGLEVASDRLLALMEKGVTIAQVARVTDSFTQAGIMVHAYLMYGFPTQTTQETVDSLEVVRQLFENNVIQSGYWHRFSMTAHSPIGKNPEKYGVVKVGPEEGDFANNDLWHDDPKGTDHSLFGPGISKALYNYMHGVALDEPLSFWFDFKTPRTTIKRDLISSAIAQPHRPDSTRMNARLLWLGSIPEIDFTMVAKKGQTIERCELTFYEKGEDFQVKTTATIGQWLFDTIQRVSLESEEAYSLKQLEESFPADAHLTFDEFLASPTWFELREKGLLLL</sequence>
<dbReference type="InterPro" id="IPR007197">
    <property type="entry name" value="rSAM"/>
</dbReference>
<gene>
    <name evidence="8" type="ORF">GXP69_03390</name>
</gene>
<evidence type="ECO:0000256" key="3">
    <source>
        <dbReference type="ARBA" id="ARBA00022723"/>
    </source>
</evidence>
<keyword evidence="9" id="KW-1185">Reference proteome</keyword>
<evidence type="ECO:0000313" key="9">
    <source>
        <dbReference type="Proteomes" id="UP000474777"/>
    </source>
</evidence>
<accession>A0A6B3LJ71</accession>
<evidence type="ECO:0000256" key="4">
    <source>
        <dbReference type="ARBA" id="ARBA00023004"/>
    </source>
</evidence>
<comment type="cofactor">
    <cofactor evidence="1">
        <name>[4Fe-4S] cluster</name>
        <dbReference type="ChEBI" id="CHEBI:49883"/>
    </cofactor>
</comment>
<comment type="caution">
    <text evidence="8">The sequence shown here is derived from an EMBL/GenBank/DDBJ whole genome shotgun (WGS) entry which is preliminary data.</text>
</comment>
<keyword evidence="3" id="KW-0479">Metal-binding</keyword>
<dbReference type="GO" id="GO:0046872">
    <property type="term" value="F:metal ion binding"/>
    <property type="evidence" value="ECO:0007669"/>
    <property type="project" value="UniProtKB-KW"/>
</dbReference>
<evidence type="ECO:0000256" key="1">
    <source>
        <dbReference type="ARBA" id="ARBA00001966"/>
    </source>
</evidence>
<feature type="domain" description="B12-binding" evidence="6">
    <location>
        <begin position="149"/>
        <end position="289"/>
    </location>
</feature>
<evidence type="ECO:0000256" key="2">
    <source>
        <dbReference type="ARBA" id="ARBA00022691"/>
    </source>
</evidence>
<dbReference type="PROSITE" id="PS51918">
    <property type="entry name" value="RADICAL_SAM"/>
    <property type="match status" value="1"/>
</dbReference>
<dbReference type="InterPro" id="IPR006638">
    <property type="entry name" value="Elp3/MiaA/NifB-like_rSAM"/>
</dbReference>
<dbReference type="AlphaFoldDB" id="A0A6B3LJ71"/>
<evidence type="ECO:0000259" key="6">
    <source>
        <dbReference type="PROSITE" id="PS51332"/>
    </source>
</evidence>
<name>A0A6B3LJ71_9BACT</name>
<dbReference type="GO" id="GO:0051536">
    <property type="term" value="F:iron-sulfur cluster binding"/>
    <property type="evidence" value="ECO:0007669"/>
    <property type="project" value="UniProtKB-KW"/>
</dbReference>
<dbReference type="Pfam" id="PF04055">
    <property type="entry name" value="Radical_SAM"/>
    <property type="match status" value="1"/>
</dbReference>
<dbReference type="GO" id="GO:0005829">
    <property type="term" value="C:cytosol"/>
    <property type="evidence" value="ECO:0007669"/>
    <property type="project" value="TreeGrafter"/>
</dbReference>
<dbReference type="SFLD" id="SFLDS00029">
    <property type="entry name" value="Radical_SAM"/>
    <property type="match status" value="1"/>
</dbReference>
<dbReference type="SMART" id="SM00729">
    <property type="entry name" value="Elp3"/>
    <property type="match status" value="1"/>
</dbReference>
<evidence type="ECO:0000313" key="8">
    <source>
        <dbReference type="EMBL" id="NEM96729.1"/>
    </source>
</evidence>
<dbReference type="RefSeq" id="WP_163912379.1">
    <property type="nucleotide sequence ID" value="NZ_JAAGWD010000001.1"/>
</dbReference>
<dbReference type="SFLD" id="SFLDG01082">
    <property type="entry name" value="B12-binding_domain_containing"/>
    <property type="match status" value="1"/>
</dbReference>
<dbReference type="PANTHER" id="PTHR43409">
    <property type="entry name" value="ANAEROBIC MAGNESIUM-PROTOPORPHYRIN IX MONOMETHYL ESTER CYCLASE-RELATED"/>
    <property type="match status" value="1"/>
</dbReference>
<dbReference type="Proteomes" id="UP000474777">
    <property type="component" value="Unassembled WGS sequence"/>
</dbReference>
<evidence type="ECO:0000259" key="7">
    <source>
        <dbReference type="PROSITE" id="PS51918"/>
    </source>
</evidence>
<dbReference type="PANTHER" id="PTHR43409:SF7">
    <property type="entry name" value="BLL1977 PROTEIN"/>
    <property type="match status" value="1"/>
</dbReference>
<keyword evidence="5" id="KW-0411">Iron-sulfur</keyword>
<keyword evidence="4" id="KW-0408">Iron</keyword>
<dbReference type="EMBL" id="JAAGWD010000001">
    <property type="protein sequence ID" value="NEM96729.1"/>
    <property type="molecule type" value="Genomic_DNA"/>
</dbReference>
<evidence type="ECO:0000256" key="5">
    <source>
        <dbReference type="ARBA" id="ARBA00023014"/>
    </source>
</evidence>
<reference evidence="8 9" key="1">
    <citation type="submission" date="2020-02" db="EMBL/GenBank/DDBJ databases">
        <authorList>
            <person name="Kim M.K."/>
        </authorList>
    </citation>
    <scope>NUCLEOTIDE SEQUENCE [LARGE SCALE GENOMIC DNA]</scope>
    <source>
        <strain evidence="8 9">BT327</strain>
    </source>
</reference>
<keyword evidence="2" id="KW-0949">S-adenosyl-L-methionine</keyword>
<dbReference type="PROSITE" id="PS51332">
    <property type="entry name" value="B12_BINDING"/>
    <property type="match status" value="1"/>
</dbReference>
<organism evidence="8 9">
    <name type="scientific">Pontibacter burrus</name>
    <dbReference type="NCBI Taxonomy" id="2704466"/>
    <lineage>
        <taxon>Bacteria</taxon>
        <taxon>Pseudomonadati</taxon>
        <taxon>Bacteroidota</taxon>
        <taxon>Cytophagia</taxon>
        <taxon>Cytophagales</taxon>
        <taxon>Hymenobacteraceae</taxon>
        <taxon>Pontibacter</taxon>
    </lineage>
</organism>
<dbReference type="InterPro" id="IPR051198">
    <property type="entry name" value="BchE-like"/>
</dbReference>
<dbReference type="InterPro" id="IPR023404">
    <property type="entry name" value="rSAM_horseshoe"/>
</dbReference>